<dbReference type="InterPro" id="IPR012902">
    <property type="entry name" value="N_methyl_site"/>
</dbReference>
<dbReference type="eggNOG" id="COG4966">
    <property type="taxonomic scope" value="Bacteria"/>
</dbReference>
<dbReference type="OrthoDB" id="5296662at2"/>
<dbReference type="STRING" id="1335757.SPICUR_06975"/>
<dbReference type="Pfam" id="PF07963">
    <property type="entry name" value="N_methyl"/>
    <property type="match status" value="1"/>
</dbReference>
<keyword evidence="1" id="KW-0812">Transmembrane</keyword>
<evidence type="ECO:0008006" key="4">
    <source>
        <dbReference type="Google" id="ProtNLM"/>
    </source>
</evidence>
<accession>U5T487</accession>
<keyword evidence="1" id="KW-1133">Transmembrane helix</keyword>
<evidence type="ECO:0000256" key="1">
    <source>
        <dbReference type="SAM" id="Phobius"/>
    </source>
</evidence>
<dbReference type="Proteomes" id="UP000017640">
    <property type="component" value="Chromosome"/>
</dbReference>
<dbReference type="AlphaFoldDB" id="U5T487"/>
<feature type="transmembrane region" description="Helical" evidence="1">
    <location>
        <begin position="12"/>
        <end position="31"/>
    </location>
</feature>
<dbReference type="RefSeq" id="WP_023367445.1">
    <property type="nucleotide sequence ID" value="NC_022664.1"/>
</dbReference>
<reference evidence="2 3" key="1">
    <citation type="journal article" date="2013" name="BMC Genomics">
        <title>Genomes of "Spiribacter", a streamlined, successful halophilic bacterium.</title>
        <authorList>
            <person name="Lopez-Perez M."/>
            <person name="Ghai R."/>
            <person name="Leon M.J."/>
            <person name="Rodriguez-Olmos A."/>
            <person name="Copa-Patino J.L."/>
            <person name="Soliveri J."/>
            <person name="Sanchez-Porro C."/>
            <person name="Ventosa A."/>
            <person name="Rodriguez-Valera F."/>
        </authorList>
    </citation>
    <scope>NUCLEOTIDE SEQUENCE [LARGE SCALE GENOMIC DNA]</scope>
    <source>
        <strain evidence="2 3">UAH-SP71</strain>
    </source>
</reference>
<name>U5T487_9GAMM</name>
<keyword evidence="1" id="KW-0472">Membrane</keyword>
<protein>
    <recommendedName>
        <fullName evidence="4">Prepilin-type N-terminal cleavage/methylation domain-containing protein</fullName>
    </recommendedName>
</protein>
<evidence type="ECO:0000313" key="3">
    <source>
        <dbReference type="Proteomes" id="UP000017640"/>
    </source>
</evidence>
<dbReference type="EMBL" id="CP005990">
    <property type="protein sequence ID" value="AGY92359.1"/>
    <property type="molecule type" value="Genomic_DNA"/>
</dbReference>
<dbReference type="HOGENOM" id="CLU_997166_0_0_6"/>
<sequence>MTTGHRRQCGLTLVELLIATGLGAVVLLTAGESLLTARQIERVDRSTARQLDGAGTALALIARTLRQAGYPGCHPDRRRNLVASGVDPIATVISAGNGLTIRTMRSLGHAGLVGAPVRGENLPLDRAHGVEAGQPVAAVNARGSGCVLFRQADTATDTLDRGPGPAAVNRRPTEGYWPMGDPIEIFVPERTTFFVDASVGDGGGRSLFRRRQSRGGDREELVVGVRSLSIEAGIDDNGDGYVDRTVSGEADLDGLDVVAVQVALELSAPDAPIAAGRSVQTTIALRNGRP</sequence>
<evidence type="ECO:0000313" key="2">
    <source>
        <dbReference type="EMBL" id="AGY92359.1"/>
    </source>
</evidence>
<keyword evidence="3" id="KW-1185">Reference proteome</keyword>
<gene>
    <name evidence="2" type="ORF">SPICUR_06975</name>
</gene>
<organism evidence="2 3">
    <name type="scientific">Spiribacter curvatus</name>
    <dbReference type="NCBI Taxonomy" id="1335757"/>
    <lineage>
        <taxon>Bacteria</taxon>
        <taxon>Pseudomonadati</taxon>
        <taxon>Pseudomonadota</taxon>
        <taxon>Gammaproteobacteria</taxon>
        <taxon>Chromatiales</taxon>
        <taxon>Ectothiorhodospiraceae</taxon>
        <taxon>Spiribacter</taxon>
    </lineage>
</organism>
<dbReference type="KEGG" id="spiu:SPICUR_06975"/>
<proteinExistence type="predicted"/>